<evidence type="ECO:0000313" key="2">
    <source>
        <dbReference type="EMBL" id="ABY33337.1"/>
    </source>
</evidence>
<dbReference type="GO" id="GO:0035312">
    <property type="term" value="F:5'-3' DNA exonuclease activity"/>
    <property type="evidence" value="ECO:0000318"/>
    <property type="project" value="GO_Central"/>
</dbReference>
<dbReference type="PANTHER" id="PTHR42924">
    <property type="entry name" value="EXONUCLEASE"/>
    <property type="match status" value="1"/>
</dbReference>
<dbReference type="InterPro" id="IPR004013">
    <property type="entry name" value="PHP_dom"/>
</dbReference>
<dbReference type="STRING" id="324602.Caur_0083"/>
<dbReference type="Proteomes" id="UP000002008">
    <property type="component" value="Chromosome"/>
</dbReference>
<evidence type="ECO:0000259" key="1">
    <source>
        <dbReference type="SMART" id="SM00481"/>
    </source>
</evidence>
<dbReference type="HOGENOM" id="CLU_796762_0_0_0"/>
<dbReference type="NCBIfam" id="NF038032">
    <property type="entry name" value="CehA_McbA_metalo"/>
    <property type="match status" value="1"/>
</dbReference>
<dbReference type="EnsemblBacteria" id="ABY33337">
    <property type="protein sequence ID" value="ABY33337"/>
    <property type="gene ID" value="Caur_0083"/>
</dbReference>
<dbReference type="AlphaFoldDB" id="A9WBD0"/>
<name>A9WBD0_CHLAA</name>
<dbReference type="Pfam" id="PF02811">
    <property type="entry name" value="PHP"/>
    <property type="match status" value="1"/>
</dbReference>
<dbReference type="EMBL" id="CP000909">
    <property type="protein sequence ID" value="ABY33337.1"/>
    <property type="molecule type" value="Genomic_DNA"/>
</dbReference>
<sequence length="357" mass="39825">MNYPFIYPGAIHMHTTYSDGSATFPHLIAAAREAGLRWVIVTDHDTLEGLPFAGWHDDVLVIVGHEITPDHNHFLALNVDTVISNELPPQQFIDEVYQRGGFGIIAHPDERVRNSFKDIYRWDDWTIDGPSQRTGRVVGLELWNFMSDWGEHLTERNKLALVLYPQLGLSGPTLATLAWWDRLNMVGRRTFGIGGVDAHGFKRKAPWGEIEVFPYPWIFRTLTNYLLLPEPLSSDATTATNQVYAALTAGRCYFVNRLDGDAPSIIFRLSRPGDLAEIGDTISLAGGPLLVEVDVGADAYARLIVNGEVMTSGIRRIRQTVTDDGVYRVEAYWGGKPWLFTNPIFVTAADAGREGSL</sequence>
<dbReference type="Gene3D" id="3.20.20.140">
    <property type="entry name" value="Metal-dependent hydrolases"/>
    <property type="match status" value="1"/>
</dbReference>
<protein>
    <submittedName>
        <fullName evidence="2">PHP domain protein</fullName>
    </submittedName>
</protein>
<accession>A9WBD0</accession>
<dbReference type="CDD" id="cd07432">
    <property type="entry name" value="PHP_HisPPase"/>
    <property type="match status" value="1"/>
</dbReference>
<dbReference type="RefSeq" id="WP_012255993.1">
    <property type="nucleotide sequence ID" value="NC_010175.1"/>
</dbReference>
<dbReference type="SUPFAM" id="SSF89550">
    <property type="entry name" value="PHP domain-like"/>
    <property type="match status" value="1"/>
</dbReference>
<dbReference type="eggNOG" id="COG0613">
    <property type="taxonomic scope" value="Bacteria"/>
</dbReference>
<dbReference type="GO" id="GO:0004534">
    <property type="term" value="F:5'-3' RNA exonuclease activity"/>
    <property type="evidence" value="ECO:0000318"/>
    <property type="project" value="GO_Central"/>
</dbReference>
<reference evidence="3" key="1">
    <citation type="journal article" date="2011" name="BMC Genomics">
        <title>Complete genome sequence of the filamentous anoxygenic phototrophic bacterium Chloroflexus aurantiacus.</title>
        <authorList>
            <person name="Tang K.H."/>
            <person name="Barry K."/>
            <person name="Chertkov O."/>
            <person name="Dalin E."/>
            <person name="Han C.S."/>
            <person name="Hauser L.J."/>
            <person name="Honchak B.M."/>
            <person name="Karbach L.E."/>
            <person name="Land M.L."/>
            <person name="Lapidus A."/>
            <person name="Larimer F.W."/>
            <person name="Mikhailova N."/>
            <person name="Pitluck S."/>
            <person name="Pierson B.K."/>
            <person name="Blankenship R.E."/>
        </authorList>
    </citation>
    <scope>NUCLEOTIDE SEQUENCE [LARGE SCALE GENOMIC DNA]</scope>
    <source>
        <strain evidence="3">ATCC 29366 / DSM 635 / J-10-fl</strain>
    </source>
</reference>
<feature type="domain" description="Polymerase/histidinol phosphatase N-terminal" evidence="1">
    <location>
        <begin position="9"/>
        <end position="71"/>
    </location>
</feature>
<proteinExistence type="predicted"/>
<gene>
    <name evidence="2" type="ordered locus">Caur_0083</name>
</gene>
<dbReference type="InterPro" id="IPR016195">
    <property type="entry name" value="Pol/histidinol_Pase-like"/>
</dbReference>
<dbReference type="InterPro" id="IPR003141">
    <property type="entry name" value="Pol/His_phosphatase_N"/>
</dbReference>
<dbReference type="KEGG" id="cau:Caur_0083"/>
<dbReference type="SMART" id="SM00481">
    <property type="entry name" value="POLIIIAc"/>
    <property type="match status" value="1"/>
</dbReference>
<dbReference type="InParanoid" id="A9WBD0"/>
<keyword evidence="3" id="KW-1185">Reference proteome</keyword>
<organism evidence="2 3">
    <name type="scientific">Chloroflexus aurantiacus (strain ATCC 29366 / DSM 635 / J-10-fl)</name>
    <dbReference type="NCBI Taxonomy" id="324602"/>
    <lineage>
        <taxon>Bacteria</taxon>
        <taxon>Bacillati</taxon>
        <taxon>Chloroflexota</taxon>
        <taxon>Chloroflexia</taxon>
        <taxon>Chloroflexales</taxon>
        <taxon>Chloroflexineae</taxon>
        <taxon>Chloroflexaceae</taxon>
        <taxon>Chloroflexus</taxon>
    </lineage>
</organism>
<dbReference type="PANTHER" id="PTHR42924:SF3">
    <property type="entry name" value="POLYMERASE_HISTIDINOL PHOSPHATASE N-TERMINAL DOMAIN-CONTAINING PROTEIN"/>
    <property type="match status" value="1"/>
</dbReference>
<dbReference type="InterPro" id="IPR052018">
    <property type="entry name" value="PHP_domain"/>
</dbReference>
<evidence type="ECO:0000313" key="3">
    <source>
        <dbReference type="Proteomes" id="UP000002008"/>
    </source>
</evidence>
<dbReference type="PATRIC" id="fig|324602.8.peg.93"/>